<sequence>MTGLKRSDSIQISELTCRKDAKLTEITSLQNILSPIRRAPLEILSEIFELSCLPKDGVFRAACKVMRHSLILTAVCAAWRKAAHSTPRIWSTICLVINDNNKGLEKDWVVDWIIRSQSFPLDLYLDFRAVDDDLAHRTLEHILHSCERIRLFDLVGYAQTFLPLYRLPCSSLPLLEEVSLDLEYNNNDDDSFPTFSRLLPNTKVFLGSPKLQHVKIWEPWFSSSMLEVLTIPAGQLTSLQITFLSYPDYDLSQSVYVDVLSSCQNLNDLQFIHEDFQEPCIGFSSKLSITLPLLRSLHVSCMKFAGDGASNLLHCLTAPLLEDLTLCWAGQDLHNLSIDVTSFQNRSATARLLSLTVEFRFAPARELFAENLVAILGFFPTINSLSLRTSYVLSLDIDITHYSEPWFTPNQVTSFLLNSQNSISQSNILRT</sequence>
<dbReference type="EMBL" id="ML769428">
    <property type="protein sequence ID" value="KAE9403080.1"/>
    <property type="molecule type" value="Genomic_DNA"/>
</dbReference>
<keyword evidence="2" id="KW-1185">Reference proteome</keyword>
<dbReference type="SUPFAM" id="SSF52047">
    <property type="entry name" value="RNI-like"/>
    <property type="match status" value="1"/>
</dbReference>
<evidence type="ECO:0000313" key="1">
    <source>
        <dbReference type="EMBL" id="KAE9403080.1"/>
    </source>
</evidence>
<name>A0A6A4HZC5_9AGAR</name>
<gene>
    <name evidence="1" type="ORF">BT96DRAFT_917705</name>
</gene>
<evidence type="ECO:0000313" key="2">
    <source>
        <dbReference type="Proteomes" id="UP000799118"/>
    </source>
</evidence>
<dbReference type="OrthoDB" id="3268380at2759"/>
<dbReference type="AlphaFoldDB" id="A0A6A4HZC5"/>
<reference evidence="1" key="1">
    <citation type="journal article" date="2019" name="Environ. Microbiol.">
        <title>Fungal ecological strategies reflected in gene transcription - a case study of two litter decomposers.</title>
        <authorList>
            <person name="Barbi F."/>
            <person name="Kohler A."/>
            <person name="Barry K."/>
            <person name="Baskaran P."/>
            <person name="Daum C."/>
            <person name="Fauchery L."/>
            <person name="Ihrmark K."/>
            <person name="Kuo A."/>
            <person name="LaButti K."/>
            <person name="Lipzen A."/>
            <person name="Morin E."/>
            <person name="Grigoriev I.V."/>
            <person name="Henrissat B."/>
            <person name="Lindahl B."/>
            <person name="Martin F."/>
        </authorList>
    </citation>
    <scope>NUCLEOTIDE SEQUENCE</scope>
    <source>
        <strain evidence="1">JB14</strain>
    </source>
</reference>
<dbReference type="InterPro" id="IPR032675">
    <property type="entry name" value="LRR_dom_sf"/>
</dbReference>
<proteinExistence type="predicted"/>
<accession>A0A6A4HZC5</accession>
<dbReference type="Gene3D" id="3.80.10.10">
    <property type="entry name" value="Ribonuclease Inhibitor"/>
    <property type="match status" value="1"/>
</dbReference>
<organism evidence="1 2">
    <name type="scientific">Gymnopus androsaceus JB14</name>
    <dbReference type="NCBI Taxonomy" id="1447944"/>
    <lineage>
        <taxon>Eukaryota</taxon>
        <taxon>Fungi</taxon>
        <taxon>Dikarya</taxon>
        <taxon>Basidiomycota</taxon>
        <taxon>Agaricomycotina</taxon>
        <taxon>Agaricomycetes</taxon>
        <taxon>Agaricomycetidae</taxon>
        <taxon>Agaricales</taxon>
        <taxon>Marasmiineae</taxon>
        <taxon>Omphalotaceae</taxon>
        <taxon>Gymnopus</taxon>
    </lineage>
</organism>
<protein>
    <submittedName>
        <fullName evidence="1">Uncharacterized protein</fullName>
    </submittedName>
</protein>
<dbReference type="Proteomes" id="UP000799118">
    <property type="component" value="Unassembled WGS sequence"/>
</dbReference>